<accession>A0A6A6BQU1</accession>
<name>A0A6A6BQU1_9PEZI</name>
<dbReference type="EMBL" id="ML995477">
    <property type="protein sequence ID" value="KAF2145793.1"/>
    <property type="molecule type" value="Genomic_DNA"/>
</dbReference>
<evidence type="ECO:0000313" key="2">
    <source>
        <dbReference type="Proteomes" id="UP000799438"/>
    </source>
</evidence>
<gene>
    <name evidence="1" type="ORF">K452DRAFT_221121</name>
</gene>
<dbReference type="OrthoDB" id="9981546at2759"/>
<evidence type="ECO:0000313" key="1">
    <source>
        <dbReference type="EMBL" id="KAF2145793.1"/>
    </source>
</evidence>
<proteinExistence type="predicted"/>
<dbReference type="Pfam" id="PF05336">
    <property type="entry name" value="rhaM"/>
    <property type="match status" value="1"/>
</dbReference>
<keyword evidence="2" id="KW-1185">Reference proteome</keyword>
<dbReference type="Gene3D" id="3.30.70.100">
    <property type="match status" value="1"/>
</dbReference>
<protein>
    <recommendedName>
        <fullName evidence="3">Rhamnose mutarotase</fullName>
    </recommendedName>
</protein>
<dbReference type="PANTHER" id="PTHR34389">
    <property type="entry name" value="L-RHAMNOSE MUTAROTASE"/>
    <property type="match status" value="1"/>
</dbReference>
<dbReference type="SUPFAM" id="SSF54909">
    <property type="entry name" value="Dimeric alpha+beta barrel"/>
    <property type="match status" value="1"/>
</dbReference>
<dbReference type="InterPro" id="IPR011008">
    <property type="entry name" value="Dimeric_a/b-barrel"/>
</dbReference>
<dbReference type="PANTHER" id="PTHR34389:SF2">
    <property type="entry name" value="L-RHAMNOSE MUTAROTASE"/>
    <property type="match status" value="1"/>
</dbReference>
<sequence length="153" mass="16791">MAAASDLATATPTAATVPATTEATGVAGTTKPVRVAQLVYLRPECLEEYKRCHAAVWPDVLAQIRDSGIRDYSIFLTPVPRPTLFATFKYVGTDWDADMACMGANERVRAWWALTDRMQESAVPGAKGSAAATDDDAVPPWWWRAEEVFYYEG</sequence>
<evidence type="ECO:0008006" key="3">
    <source>
        <dbReference type="Google" id="ProtNLM"/>
    </source>
</evidence>
<dbReference type="RefSeq" id="XP_033401505.1">
    <property type="nucleotide sequence ID" value="XM_033536499.1"/>
</dbReference>
<dbReference type="Proteomes" id="UP000799438">
    <property type="component" value="Unassembled WGS sequence"/>
</dbReference>
<dbReference type="InterPro" id="IPR008000">
    <property type="entry name" value="Rham/fucose_mutarotase"/>
</dbReference>
<dbReference type="AlphaFoldDB" id="A0A6A6BQU1"/>
<organism evidence="1 2">
    <name type="scientific">Aplosporella prunicola CBS 121167</name>
    <dbReference type="NCBI Taxonomy" id="1176127"/>
    <lineage>
        <taxon>Eukaryota</taxon>
        <taxon>Fungi</taxon>
        <taxon>Dikarya</taxon>
        <taxon>Ascomycota</taxon>
        <taxon>Pezizomycotina</taxon>
        <taxon>Dothideomycetes</taxon>
        <taxon>Dothideomycetes incertae sedis</taxon>
        <taxon>Botryosphaeriales</taxon>
        <taxon>Aplosporellaceae</taxon>
        <taxon>Aplosporella</taxon>
    </lineage>
</organism>
<dbReference type="GeneID" id="54293995"/>
<reference evidence="1" key="1">
    <citation type="journal article" date="2020" name="Stud. Mycol.">
        <title>101 Dothideomycetes genomes: a test case for predicting lifestyles and emergence of pathogens.</title>
        <authorList>
            <person name="Haridas S."/>
            <person name="Albert R."/>
            <person name="Binder M."/>
            <person name="Bloem J."/>
            <person name="Labutti K."/>
            <person name="Salamov A."/>
            <person name="Andreopoulos B."/>
            <person name="Baker S."/>
            <person name="Barry K."/>
            <person name="Bills G."/>
            <person name="Bluhm B."/>
            <person name="Cannon C."/>
            <person name="Castanera R."/>
            <person name="Culley D."/>
            <person name="Daum C."/>
            <person name="Ezra D."/>
            <person name="Gonzalez J."/>
            <person name="Henrissat B."/>
            <person name="Kuo A."/>
            <person name="Liang C."/>
            <person name="Lipzen A."/>
            <person name="Lutzoni F."/>
            <person name="Magnuson J."/>
            <person name="Mondo S."/>
            <person name="Nolan M."/>
            <person name="Ohm R."/>
            <person name="Pangilinan J."/>
            <person name="Park H.-J."/>
            <person name="Ramirez L."/>
            <person name="Alfaro M."/>
            <person name="Sun H."/>
            <person name="Tritt A."/>
            <person name="Yoshinaga Y."/>
            <person name="Zwiers L.-H."/>
            <person name="Turgeon B."/>
            <person name="Goodwin S."/>
            <person name="Spatafora J."/>
            <person name="Crous P."/>
            <person name="Grigoriev I."/>
        </authorList>
    </citation>
    <scope>NUCLEOTIDE SEQUENCE</scope>
    <source>
        <strain evidence="1">CBS 121167</strain>
    </source>
</reference>
<dbReference type="GO" id="GO:0016857">
    <property type="term" value="F:racemase and epimerase activity, acting on carbohydrates and derivatives"/>
    <property type="evidence" value="ECO:0007669"/>
    <property type="project" value="InterPro"/>
</dbReference>